<dbReference type="InterPro" id="IPR002933">
    <property type="entry name" value="Peptidase_M20"/>
</dbReference>
<dbReference type="InterPro" id="IPR052030">
    <property type="entry name" value="Peptidase_M20/M20A_hydrolases"/>
</dbReference>
<comment type="similarity">
    <text evidence="1">Belongs to the peptidase M20A family.</text>
</comment>
<proteinExistence type="inferred from homology"/>
<dbReference type="InterPro" id="IPR017144">
    <property type="entry name" value="Xaa-Arg_dipeptidase"/>
</dbReference>
<comment type="caution">
    <text evidence="3">The sequence shown here is derived from an EMBL/GenBank/DDBJ whole genome shotgun (WGS) entry which is preliminary data.</text>
</comment>
<protein>
    <recommendedName>
        <fullName evidence="1">Peptidase M20 domain-containing protein 2</fullName>
    </recommendedName>
</protein>
<dbReference type="EMBL" id="BAAALN010000005">
    <property type="protein sequence ID" value="GAA1233188.1"/>
    <property type="molecule type" value="Genomic_DNA"/>
</dbReference>
<evidence type="ECO:0000313" key="4">
    <source>
        <dbReference type="Proteomes" id="UP001500653"/>
    </source>
</evidence>
<dbReference type="CDD" id="cd05672">
    <property type="entry name" value="M20_ACY1L2-like"/>
    <property type="match status" value="1"/>
</dbReference>
<dbReference type="SUPFAM" id="SSF53187">
    <property type="entry name" value="Zn-dependent exopeptidases"/>
    <property type="match status" value="1"/>
</dbReference>
<keyword evidence="4" id="KW-1185">Reference proteome</keyword>
<gene>
    <name evidence="3" type="ORF">GCM10009676_15610</name>
</gene>
<sequence length="416" mass="43970">MTIHQDVTAGDLDIADARWLSELDGYLTELQPTIIEVSRQIHAKPEIRFEEHFAARLLTDTLQRHGFAVEHEVAGLKTAFAARLNRPGHGEGTRTSSVPTIAIFCEYDALEGIGHGCGHNIIAAAGLGAALATARWLRAHPEFPGDLVVIGSPGEEGGGGKSYLVDAGCLDGVDTAMMIHPTSENRARMASLARVSLDVTFTGRAAHASASPHDGINALDAVNLTHTAIGLLRQQVQPDTRIHGIVTDGGEAPNIIPERAAMRLFVRSPDTGYLHDRLLPAVENCARGAALATGCQVEITQYAPPYASMRTNEVLGRLCAGHLAHLGRTPMDELPSDGTGSTDMGNVSEVVPSVHPCLQLVPGITLHTREAAEAACGSEGDRAAVDGARLLALTGTQLYSAPQLLTAVKAAFDPNR</sequence>
<dbReference type="NCBIfam" id="TIGR01891">
    <property type="entry name" value="amidohydrolases"/>
    <property type="match status" value="1"/>
</dbReference>
<dbReference type="InterPro" id="IPR011650">
    <property type="entry name" value="Peptidase_M20_dimer"/>
</dbReference>
<accession>A0ABP4GTW6</accession>
<evidence type="ECO:0000256" key="1">
    <source>
        <dbReference type="PIRNR" id="PIRNR037226"/>
    </source>
</evidence>
<dbReference type="PIRSF" id="PIRSF037226">
    <property type="entry name" value="Amidohydrolase_ACY1L2_prd"/>
    <property type="match status" value="1"/>
</dbReference>
<dbReference type="Pfam" id="PF01546">
    <property type="entry name" value="Peptidase_M20"/>
    <property type="match status" value="1"/>
</dbReference>
<dbReference type="InterPro" id="IPR017439">
    <property type="entry name" value="Amidohydrolase"/>
</dbReference>
<organism evidence="3 4">
    <name type="scientific">Prauserella halophila</name>
    <dbReference type="NCBI Taxonomy" id="185641"/>
    <lineage>
        <taxon>Bacteria</taxon>
        <taxon>Bacillati</taxon>
        <taxon>Actinomycetota</taxon>
        <taxon>Actinomycetes</taxon>
        <taxon>Pseudonocardiales</taxon>
        <taxon>Pseudonocardiaceae</taxon>
        <taxon>Prauserella</taxon>
    </lineage>
</organism>
<dbReference type="RefSeq" id="WP_253863671.1">
    <property type="nucleotide sequence ID" value="NZ_BAAALN010000005.1"/>
</dbReference>
<dbReference type="SUPFAM" id="SSF55031">
    <property type="entry name" value="Bacterial exopeptidase dimerisation domain"/>
    <property type="match status" value="1"/>
</dbReference>
<dbReference type="Gene3D" id="3.40.630.10">
    <property type="entry name" value="Zn peptidases"/>
    <property type="match status" value="1"/>
</dbReference>
<feature type="domain" description="Peptidase M20 dimerisation" evidence="2">
    <location>
        <begin position="196"/>
        <end position="276"/>
    </location>
</feature>
<evidence type="ECO:0000313" key="3">
    <source>
        <dbReference type="EMBL" id="GAA1233188.1"/>
    </source>
</evidence>
<dbReference type="PANTHER" id="PTHR30575">
    <property type="entry name" value="PEPTIDASE M20"/>
    <property type="match status" value="1"/>
</dbReference>
<dbReference type="Gene3D" id="3.30.70.360">
    <property type="match status" value="1"/>
</dbReference>
<dbReference type="Pfam" id="PF07687">
    <property type="entry name" value="M20_dimer"/>
    <property type="match status" value="1"/>
</dbReference>
<name>A0ABP4GTW6_9PSEU</name>
<evidence type="ECO:0000259" key="2">
    <source>
        <dbReference type="Pfam" id="PF07687"/>
    </source>
</evidence>
<dbReference type="PANTHER" id="PTHR30575:SF0">
    <property type="entry name" value="XAA-ARG DIPEPTIDASE"/>
    <property type="match status" value="1"/>
</dbReference>
<dbReference type="Proteomes" id="UP001500653">
    <property type="component" value="Unassembled WGS sequence"/>
</dbReference>
<reference evidence="4" key="1">
    <citation type="journal article" date="2019" name="Int. J. Syst. Evol. Microbiol.">
        <title>The Global Catalogue of Microorganisms (GCM) 10K type strain sequencing project: providing services to taxonomists for standard genome sequencing and annotation.</title>
        <authorList>
            <consortium name="The Broad Institute Genomics Platform"/>
            <consortium name="The Broad Institute Genome Sequencing Center for Infectious Disease"/>
            <person name="Wu L."/>
            <person name="Ma J."/>
        </authorList>
    </citation>
    <scope>NUCLEOTIDE SEQUENCE [LARGE SCALE GENOMIC DNA]</scope>
    <source>
        <strain evidence="4">JCM 13023</strain>
    </source>
</reference>
<dbReference type="InterPro" id="IPR036264">
    <property type="entry name" value="Bact_exopeptidase_dim_dom"/>
</dbReference>